<keyword evidence="1" id="KW-0812">Transmembrane</keyword>
<feature type="transmembrane region" description="Helical" evidence="1">
    <location>
        <begin position="74"/>
        <end position="93"/>
    </location>
</feature>
<keyword evidence="1" id="KW-0472">Membrane</keyword>
<evidence type="ECO:0000313" key="2">
    <source>
        <dbReference type="EMBL" id="TDQ50751.1"/>
    </source>
</evidence>
<dbReference type="RefSeq" id="WP_243742592.1">
    <property type="nucleotide sequence ID" value="NZ_SNYN01000012.1"/>
</dbReference>
<feature type="transmembrane region" description="Helical" evidence="1">
    <location>
        <begin position="105"/>
        <end position="130"/>
    </location>
</feature>
<comment type="caution">
    <text evidence="2">The sequence shown here is derived from an EMBL/GenBank/DDBJ whole genome shotgun (WGS) entry which is preliminary data.</text>
</comment>
<feature type="transmembrane region" description="Helical" evidence="1">
    <location>
        <begin position="42"/>
        <end position="62"/>
    </location>
</feature>
<gene>
    <name evidence="2" type="ORF">EV190_11256</name>
</gene>
<name>A0A4R6UU88_9ACTN</name>
<feature type="transmembrane region" description="Helical" evidence="1">
    <location>
        <begin position="150"/>
        <end position="169"/>
    </location>
</feature>
<dbReference type="EMBL" id="SNYN01000012">
    <property type="protein sequence ID" value="TDQ50751.1"/>
    <property type="molecule type" value="Genomic_DNA"/>
</dbReference>
<evidence type="ECO:0000256" key="1">
    <source>
        <dbReference type="SAM" id="Phobius"/>
    </source>
</evidence>
<proteinExistence type="predicted"/>
<protein>
    <submittedName>
        <fullName evidence="2">Pentapeptide repeat protein</fullName>
    </submittedName>
</protein>
<dbReference type="AlphaFoldDB" id="A0A4R6UU88"/>
<accession>A0A4R6UU88</accession>
<sequence>MTDIPPPAAPLPPRSRARVLLAPVGRAAGLARMRRAPLRSGAVGAGLVLAVVAGAPLASRVWAGVWSLPHAGRLALVAFGLAVVAAAALWGTPRRLRERVGRARLGSVIVAAWAVVIAVVALIVVGAWWVMGAPRPLFPDRLPPKALDAIATRAFAVVAGLGAAALLVISYRRQRTTEEEVELAKADDARARLAAAREVTRLFTERFTSAYTELGSEHAAVRLGAVHALAHLADDAPTRDLRQTCVDVLCAYLRMPYEPEPGPLPGDATEEQVKAHRAETLAFASLREVRHTILRAIGNRLREDTPWRGCDYDFTGVVFDGGDLHEARFSDGRATFRDAKFSGGAVDFTGAVFSGGAVDFTGAEFAGGWVAFNYAEFAGGTVDFTNARFTNGMVSFADTEFSGGRADFNHAEFAGGAVDFTRAKFTGGIVDFIRAEFTGGPVDFTGAAFSDGWVDFTGAAFSGGRVDFAGDPAATPGARRPASGACPDRLAEAAAAGTPGVVLLPPEWESAGAAPARG</sequence>
<reference evidence="2 3" key="1">
    <citation type="submission" date="2019-03" db="EMBL/GenBank/DDBJ databases">
        <title>Genomic Encyclopedia of Type Strains, Phase IV (KMG-IV): sequencing the most valuable type-strain genomes for metagenomic binning, comparative biology and taxonomic classification.</title>
        <authorList>
            <person name="Goeker M."/>
        </authorList>
    </citation>
    <scope>NUCLEOTIDE SEQUENCE [LARGE SCALE GENOMIC DNA]</scope>
    <source>
        <strain evidence="2 3">DSM 46770</strain>
    </source>
</reference>
<dbReference type="Gene3D" id="2.160.20.80">
    <property type="entry name" value="E3 ubiquitin-protein ligase SopA"/>
    <property type="match status" value="1"/>
</dbReference>
<dbReference type="Proteomes" id="UP000295281">
    <property type="component" value="Unassembled WGS sequence"/>
</dbReference>
<keyword evidence="1" id="KW-1133">Transmembrane helix</keyword>
<organism evidence="2 3">
    <name type="scientific">Actinorugispora endophytica</name>
    <dbReference type="NCBI Taxonomy" id="1605990"/>
    <lineage>
        <taxon>Bacteria</taxon>
        <taxon>Bacillati</taxon>
        <taxon>Actinomycetota</taxon>
        <taxon>Actinomycetes</taxon>
        <taxon>Streptosporangiales</taxon>
        <taxon>Nocardiopsidaceae</taxon>
        <taxon>Actinorugispora</taxon>
    </lineage>
</organism>
<evidence type="ECO:0000313" key="3">
    <source>
        <dbReference type="Proteomes" id="UP000295281"/>
    </source>
</evidence>
<keyword evidence="3" id="KW-1185">Reference proteome</keyword>